<sequence length="405" mass="46676">MIKRVFFNISWLSVEKILSIIIILSVEGILARSLDGVNYGIYQYSLNLALLITIFVGVIPGEVVVPIITKYKHQKLKIIKIIILSRLIISIVLLVPIFLSLSLFNIDEKAKILIIYFTCSLILIEIFGVIINYYQSIVESKLVVLLRLISITLRLILVFLVFKISSDIYNIGYIRLLDSLLLICLLVFTSRKLVFNKVRIDFKTVKIIIFKGIKIWPSILIYYLLLRLDRVAVEHFFDYTMVGLYSVSQQLIDQVMTFLIIIIGSLFPLYVYNERNISAIKSKVIKVMVLMISISIAAIVCLYLLGGKFIYLVYGQAFHQSYSILMVMMFLLPLSIMDYISNQMFIFTGRYRLVFIKNITGLFLLLLLYGLFAKGTSINDFPIYIIITNIYMVLFSGIFILDKRD</sequence>
<feature type="transmembrane region" description="Helical" evidence="5">
    <location>
        <begin position="284"/>
        <end position="305"/>
    </location>
</feature>
<accession>A0A1T4N7W9</accession>
<dbReference type="GO" id="GO:0016020">
    <property type="term" value="C:membrane"/>
    <property type="evidence" value="ECO:0007669"/>
    <property type="project" value="UniProtKB-SubCell"/>
</dbReference>
<name>A0A1T4N7W9_9GAMM</name>
<feature type="transmembrane region" description="Helical" evidence="5">
    <location>
        <begin position="317"/>
        <end position="341"/>
    </location>
</feature>
<organism evidence="6 7">
    <name type="scientific">Photobacterium toruni</name>
    <dbReference type="NCBI Taxonomy" id="1935446"/>
    <lineage>
        <taxon>Bacteria</taxon>
        <taxon>Pseudomonadati</taxon>
        <taxon>Pseudomonadota</taxon>
        <taxon>Gammaproteobacteria</taxon>
        <taxon>Vibrionales</taxon>
        <taxon>Vibrionaceae</taxon>
        <taxon>Photobacterium</taxon>
    </lineage>
</organism>
<dbReference type="InterPro" id="IPR052556">
    <property type="entry name" value="PolySynth_Transporter"/>
</dbReference>
<dbReference type="AlphaFoldDB" id="A0A1T4N7W9"/>
<protein>
    <submittedName>
        <fullName evidence="6">Polysaccharide biosynthesis protein</fullName>
    </submittedName>
</protein>
<dbReference type="PANTHER" id="PTHR43424:SF1">
    <property type="entry name" value="LOCUS PUTATIVE PROTEIN 1-RELATED"/>
    <property type="match status" value="1"/>
</dbReference>
<feature type="transmembrane region" description="Helical" evidence="5">
    <location>
        <begin position="5"/>
        <end position="26"/>
    </location>
</feature>
<dbReference type="PANTHER" id="PTHR43424">
    <property type="entry name" value="LOCUS PUTATIVE PROTEIN 1-RELATED"/>
    <property type="match status" value="1"/>
</dbReference>
<evidence type="ECO:0000256" key="4">
    <source>
        <dbReference type="ARBA" id="ARBA00023136"/>
    </source>
</evidence>
<gene>
    <name evidence="6" type="ORF">CZ814_00602</name>
</gene>
<feature type="transmembrane region" description="Helical" evidence="5">
    <location>
        <begin position="142"/>
        <end position="162"/>
    </location>
</feature>
<keyword evidence="3 5" id="KW-1133">Transmembrane helix</keyword>
<feature type="transmembrane region" description="Helical" evidence="5">
    <location>
        <begin position="46"/>
        <end position="69"/>
    </location>
</feature>
<feature type="transmembrane region" description="Helical" evidence="5">
    <location>
        <begin position="251"/>
        <end position="272"/>
    </location>
</feature>
<proteinExistence type="predicted"/>
<feature type="transmembrane region" description="Helical" evidence="5">
    <location>
        <begin position="112"/>
        <end position="135"/>
    </location>
</feature>
<evidence type="ECO:0000256" key="2">
    <source>
        <dbReference type="ARBA" id="ARBA00022692"/>
    </source>
</evidence>
<feature type="transmembrane region" description="Helical" evidence="5">
    <location>
        <begin position="208"/>
        <end position="226"/>
    </location>
</feature>
<evidence type="ECO:0000313" key="7">
    <source>
        <dbReference type="Proteomes" id="UP000191116"/>
    </source>
</evidence>
<feature type="transmembrane region" description="Helical" evidence="5">
    <location>
        <begin position="168"/>
        <end position="188"/>
    </location>
</feature>
<feature type="transmembrane region" description="Helical" evidence="5">
    <location>
        <begin position="81"/>
        <end position="106"/>
    </location>
</feature>
<feature type="transmembrane region" description="Helical" evidence="5">
    <location>
        <begin position="353"/>
        <end position="371"/>
    </location>
</feature>
<reference evidence="6 7" key="1">
    <citation type="submission" date="2017-02" db="EMBL/GenBank/DDBJ databases">
        <authorList>
            <person name="Peterson S.W."/>
        </authorList>
    </citation>
    <scope>NUCLEOTIDE SEQUENCE [LARGE SCALE GENOMIC DNA]</scope>
    <source>
        <strain evidence="6 7">CECT 9189</strain>
    </source>
</reference>
<comment type="subcellular location">
    <subcellularLocation>
        <location evidence="1">Membrane</location>
        <topology evidence="1">Multi-pass membrane protein</topology>
    </subcellularLocation>
</comment>
<dbReference type="Proteomes" id="UP000191116">
    <property type="component" value="Unassembled WGS sequence"/>
</dbReference>
<keyword evidence="2 5" id="KW-0812">Transmembrane</keyword>
<dbReference type="EMBL" id="FUWP01000002">
    <property type="protein sequence ID" value="SJZ75196.1"/>
    <property type="molecule type" value="Genomic_DNA"/>
</dbReference>
<dbReference type="InterPro" id="IPR002797">
    <property type="entry name" value="Polysacc_synth"/>
</dbReference>
<feature type="transmembrane region" description="Helical" evidence="5">
    <location>
        <begin position="383"/>
        <end position="401"/>
    </location>
</feature>
<dbReference type="OrthoDB" id="103403at2"/>
<keyword evidence="4 5" id="KW-0472">Membrane</keyword>
<evidence type="ECO:0000256" key="1">
    <source>
        <dbReference type="ARBA" id="ARBA00004141"/>
    </source>
</evidence>
<dbReference type="Pfam" id="PF01943">
    <property type="entry name" value="Polysacc_synt"/>
    <property type="match status" value="1"/>
</dbReference>
<evidence type="ECO:0000256" key="3">
    <source>
        <dbReference type="ARBA" id="ARBA00022989"/>
    </source>
</evidence>
<dbReference type="RefSeq" id="WP_080173389.1">
    <property type="nucleotide sequence ID" value="NZ_AP024854.1"/>
</dbReference>
<evidence type="ECO:0000313" key="6">
    <source>
        <dbReference type="EMBL" id="SJZ75196.1"/>
    </source>
</evidence>
<evidence type="ECO:0000256" key="5">
    <source>
        <dbReference type="SAM" id="Phobius"/>
    </source>
</evidence>